<name>A0ABV7J2R3_9RHOB</name>
<evidence type="ECO:0000313" key="5">
    <source>
        <dbReference type="Proteomes" id="UP001595547"/>
    </source>
</evidence>
<evidence type="ECO:0000313" key="4">
    <source>
        <dbReference type="EMBL" id="MFC3183020.1"/>
    </source>
</evidence>
<evidence type="ECO:0000256" key="2">
    <source>
        <dbReference type="ARBA" id="ARBA00023186"/>
    </source>
</evidence>
<dbReference type="Proteomes" id="UP001595547">
    <property type="component" value="Unassembled WGS sequence"/>
</dbReference>
<protein>
    <recommendedName>
        <fullName evidence="3">Urease accessory protein UreD</fullName>
    </recommendedName>
</protein>
<comment type="subcellular location">
    <subcellularLocation>
        <location evidence="3">Cytoplasm</location>
    </subcellularLocation>
</comment>
<comment type="subunit">
    <text evidence="3">UreD, UreF and UreG form a complex that acts as a GTP-hydrolysis-dependent molecular chaperone, activating the urease apoprotein by helping to assemble the nickel containing metallocenter of UreC. The UreE protein probably delivers the nickel.</text>
</comment>
<keyword evidence="3" id="KW-0996">Nickel insertion</keyword>
<keyword evidence="2 3" id="KW-0143">Chaperone</keyword>
<keyword evidence="3" id="KW-0963">Cytoplasm</keyword>
<accession>A0ABV7J2R3</accession>
<dbReference type="InterPro" id="IPR002669">
    <property type="entry name" value="UreD"/>
</dbReference>
<reference evidence="5" key="1">
    <citation type="journal article" date="2019" name="Int. J. Syst. Evol. Microbiol.">
        <title>The Global Catalogue of Microorganisms (GCM) 10K type strain sequencing project: providing services to taxonomists for standard genome sequencing and annotation.</title>
        <authorList>
            <consortium name="The Broad Institute Genomics Platform"/>
            <consortium name="The Broad Institute Genome Sequencing Center for Infectious Disease"/>
            <person name="Wu L."/>
            <person name="Ma J."/>
        </authorList>
    </citation>
    <scope>NUCLEOTIDE SEQUENCE [LARGE SCALE GENOMIC DNA]</scope>
    <source>
        <strain evidence="5">KCTC 52039</strain>
    </source>
</reference>
<evidence type="ECO:0000256" key="1">
    <source>
        <dbReference type="ARBA" id="ARBA00007177"/>
    </source>
</evidence>
<dbReference type="EMBL" id="JBHRTO010000002">
    <property type="protein sequence ID" value="MFC3183020.1"/>
    <property type="molecule type" value="Genomic_DNA"/>
</dbReference>
<dbReference type="Pfam" id="PF01774">
    <property type="entry name" value="UreD"/>
    <property type="match status" value="1"/>
</dbReference>
<organism evidence="4 5">
    <name type="scientific">Cypionkella sinensis</name>
    <dbReference type="NCBI Taxonomy" id="1756043"/>
    <lineage>
        <taxon>Bacteria</taxon>
        <taxon>Pseudomonadati</taxon>
        <taxon>Pseudomonadota</taxon>
        <taxon>Alphaproteobacteria</taxon>
        <taxon>Rhodobacterales</taxon>
        <taxon>Paracoccaceae</taxon>
        <taxon>Cypionkella</taxon>
    </lineage>
</organism>
<comment type="similarity">
    <text evidence="1 3">Belongs to the UreD family.</text>
</comment>
<proteinExistence type="inferred from homology"/>
<evidence type="ECO:0000256" key="3">
    <source>
        <dbReference type="HAMAP-Rule" id="MF_01384"/>
    </source>
</evidence>
<gene>
    <name evidence="3" type="primary">ureD</name>
    <name evidence="4" type="ORF">ACFOGH_18625</name>
</gene>
<sequence length="271" mass="28230">MLATPAIPMQRSQGAAFASFRCLDGRARLVDLAQQGSAKAMLPRVAGVPEVVFLNTSGGLTDGDALSYRLDLGAGCSVTATTQTAERVYASRGAAARAKVQASVGAGGHLDWLPQETILFQSSHLARDTQVDLASGASCLLAETVVLGRHAMGEALTDARLTDARMVRRGGVTVWAETLRMDASVLADASAALLGQARGFAVIALIAQGAEDAVARLRTVLTHAGCEAAASGWDGKCIARITARDGWPLKQQVALALAALRTGPLPRVWQM</sequence>
<dbReference type="HAMAP" id="MF_01384">
    <property type="entry name" value="UreD"/>
    <property type="match status" value="1"/>
</dbReference>
<keyword evidence="5" id="KW-1185">Reference proteome</keyword>
<dbReference type="PANTHER" id="PTHR33643">
    <property type="entry name" value="UREASE ACCESSORY PROTEIN D"/>
    <property type="match status" value="1"/>
</dbReference>
<comment type="caution">
    <text evidence="4">The sequence shown here is derived from an EMBL/GenBank/DDBJ whole genome shotgun (WGS) entry which is preliminary data.</text>
</comment>
<dbReference type="RefSeq" id="WP_380074675.1">
    <property type="nucleotide sequence ID" value="NZ_JBHRTO010000002.1"/>
</dbReference>
<comment type="function">
    <text evidence="3">Required for maturation of urease via the functional incorporation of the urease nickel metallocenter.</text>
</comment>
<dbReference type="PANTHER" id="PTHR33643:SF1">
    <property type="entry name" value="UREASE ACCESSORY PROTEIN D"/>
    <property type="match status" value="1"/>
</dbReference>